<dbReference type="Pfam" id="PF09890">
    <property type="entry name" value="DUF2117"/>
    <property type="match status" value="1"/>
</dbReference>
<proteinExistence type="predicted"/>
<dbReference type="PATRIC" id="fig|1434117.4.peg.2519"/>
<evidence type="ECO:0008006" key="3">
    <source>
        <dbReference type="Google" id="ProtNLM"/>
    </source>
</evidence>
<protein>
    <recommendedName>
        <fullName evidence="3">DUF2117 domain-containing protein</fullName>
    </recommendedName>
</protein>
<name>A0A0E3PZ00_METMZ</name>
<dbReference type="Proteomes" id="UP000033058">
    <property type="component" value="Chromosome"/>
</dbReference>
<gene>
    <name evidence="1" type="ORF">MSMAW_1969</name>
</gene>
<organism evidence="1 2">
    <name type="scientific">Methanosarcina mazei WWM610</name>
    <dbReference type="NCBI Taxonomy" id="1434117"/>
    <lineage>
        <taxon>Archaea</taxon>
        <taxon>Methanobacteriati</taxon>
        <taxon>Methanobacteriota</taxon>
        <taxon>Stenosarchaea group</taxon>
        <taxon>Methanomicrobia</taxon>
        <taxon>Methanosarcinales</taxon>
        <taxon>Methanosarcinaceae</taxon>
        <taxon>Methanosarcina</taxon>
    </lineage>
</organism>
<dbReference type="PIRSF" id="PIRSF006598">
    <property type="entry name" value="UCP006598"/>
    <property type="match status" value="1"/>
</dbReference>
<reference evidence="1 2" key="1">
    <citation type="submission" date="2014-07" db="EMBL/GenBank/DDBJ databases">
        <title>Methanogenic archaea and the global carbon cycle.</title>
        <authorList>
            <person name="Henriksen J.R."/>
            <person name="Luke J."/>
            <person name="Reinhart S."/>
            <person name="Benedict M.N."/>
            <person name="Youngblut N.D."/>
            <person name="Metcalf M.E."/>
            <person name="Whitaker R.J."/>
            <person name="Metcalf W.W."/>
        </authorList>
    </citation>
    <scope>NUCLEOTIDE SEQUENCE [LARGE SCALE GENOMIC DNA]</scope>
    <source>
        <strain evidence="1 2">WWM610</strain>
    </source>
</reference>
<dbReference type="InterPro" id="IPR012032">
    <property type="entry name" value="UCP006598"/>
</dbReference>
<evidence type="ECO:0000313" key="2">
    <source>
        <dbReference type="Proteomes" id="UP000033058"/>
    </source>
</evidence>
<dbReference type="EMBL" id="CP009509">
    <property type="protein sequence ID" value="AKB40960.1"/>
    <property type="molecule type" value="Genomic_DNA"/>
</dbReference>
<sequence>MKMKMKMKISLVIHGPEVIDSGETKIVLEKLSCLGEVKAELGGTMGKTAVIDAGLEGIIDTGRHLKPSVCIESFFETADLICLLNRGKTLETGKIFGAKVAARLKDPEKKPLVQIESPGCSCGKLIPLNKKAESFIEKLSETLGVPAESPLIFHNPISTETCAKTGITRIIREISGVLPGENIFVNGIVIGKASSSKIRIISENGFITAIEGGEIKDHGLEKLHNYKKRDPVDLAGSWIKSGDIRRSIPSLPEVREQNSSTIKSYFISEDRAGSIIPGKVVLIDHEAEKSYELSAGAELVVTVGDDTTAIAGDVLYRLGIPIIGITDGDCDNVTCEPKTFSGSIILRLEPGNDDIVGMRIKKELLKGQNSAVFEDLSAFKEEVLKLAESTIEAVFKY</sequence>
<accession>A0A0E3PZ00</accession>
<dbReference type="HOGENOM" id="CLU_038447_0_0_2"/>
<dbReference type="AlphaFoldDB" id="A0A0E3PZ00"/>
<evidence type="ECO:0000313" key="1">
    <source>
        <dbReference type="EMBL" id="AKB40960.1"/>
    </source>
</evidence>